<dbReference type="Proteomes" id="UP000190831">
    <property type="component" value="Chromosome F"/>
</dbReference>
<sequence length="409" mass="46008">MDDTVNVWAQDVGQDTTKPLKTPSTQKNTFLTKSYSKLILPHSLSQLIDESIPIDDSEEEEHDQWSLYNLLDYTKNARKTMNALTSSASGDLTLFLHYSKSHLSQELNKTAKKWASDERSRNEENNNFQTSTGLKSDYSSAIFSWSSSTKGAQSIPVEIKEKSSNSEPSVNEKLYNKAYKNLTKIYREIKKSEEKDYLRAQRSDSSRATSPGLGTETGFKVDPLKQFEARALPRKTKKKHHHEKKKRSSFLWFWGKKSEDTHKKAVREDSTSDVLEQPSGHEPPFAEEQLAPNEDLQEDNRSGLNLENSSIGDDLDFASPDPSISEVQRPVKDEPLGHVPPRVLREDTLESLKDTKTEHENADEDAFGQFESATSIASSIDRPPSVIPALASGSIPMSSFTPLQPKKKT</sequence>
<feature type="region of interest" description="Disordered" evidence="1">
    <location>
        <begin position="196"/>
        <end position="221"/>
    </location>
</feature>
<evidence type="ECO:0000256" key="1">
    <source>
        <dbReference type="SAM" id="MobiDB-lite"/>
    </source>
</evidence>
<protein>
    <submittedName>
        <fullName evidence="2">LAFE_0F13696g1_1</fullName>
    </submittedName>
</protein>
<keyword evidence="3" id="KW-1185">Reference proteome</keyword>
<dbReference type="EMBL" id="LT598490">
    <property type="protein sequence ID" value="SCW02761.1"/>
    <property type="molecule type" value="Genomic_DNA"/>
</dbReference>
<name>A0A1G4MG88_LACFM</name>
<organism evidence="2 3">
    <name type="scientific">Lachancea fermentati</name>
    <name type="common">Zygosaccharomyces fermentati</name>
    <dbReference type="NCBI Taxonomy" id="4955"/>
    <lineage>
        <taxon>Eukaryota</taxon>
        <taxon>Fungi</taxon>
        <taxon>Dikarya</taxon>
        <taxon>Ascomycota</taxon>
        <taxon>Saccharomycotina</taxon>
        <taxon>Saccharomycetes</taxon>
        <taxon>Saccharomycetales</taxon>
        <taxon>Saccharomycetaceae</taxon>
        <taxon>Lachancea</taxon>
    </lineage>
</organism>
<dbReference type="AlphaFoldDB" id="A0A1G4MG88"/>
<reference evidence="3" key="1">
    <citation type="submission" date="2016-03" db="EMBL/GenBank/DDBJ databases">
        <authorList>
            <person name="Devillers H."/>
        </authorList>
    </citation>
    <scope>NUCLEOTIDE SEQUENCE [LARGE SCALE GENOMIC DNA]</scope>
</reference>
<feature type="compositionally biased region" description="Basic and acidic residues" evidence="1">
    <location>
        <begin position="196"/>
        <end position="205"/>
    </location>
</feature>
<evidence type="ECO:0000313" key="3">
    <source>
        <dbReference type="Proteomes" id="UP000190831"/>
    </source>
</evidence>
<accession>A0A1G4MG88</accession>
<feature type="region of interest" description="Disordered" evidence="1">
    <location>
        <begin position="262"/>
        <end position="342"/>
    </location>
</feature>
<feature type="compositionally biased region" description="Polar residues" evidence="1">
    <location>
        <begin position="302"/>
        <end position="311"/>
    </location>
</feature>
<proteinExistence type="predicted"/>
<dbReference type="OMA" id="DQWITEE"/>
<evidence type="ECO:0000313" key="2">
    <source>
        <dbReference type="EMBL" id="SCW02761.1"/>
    </source>
</evidence>
<gene>
    <name evidence="2" type="ORF">LAFE_0F13696G</name>
</gene>
<dbReference type="OrthoDB" id="4036613at2759"/>